<dbReference type="Proteomes" id="UP000009145">
    <property type="component" value="Chromosome"/>
</dbReference>
<dbReference type="InterPro" id="IPR051909">
    <property type="entry name" value="MFP_Cation_Efflux"/>
</dbReference>
<dbReference type="RefSeq" id="WP_014705102.1">
    <property type="nucleotide sequence ID" value="NC_017856.1"/>
</dbReference>
<accession>I1YL91</accession>
<feature type="chain" id="PRO_5003654546" evidence="3">
    <location>
        <begin position="19"/>
        <end position="405"/>
    </location>
</feature>
<evidence type="ECO:0000256" key="2">
    <source>
        <dbReference type="SAM" id="MobiDB-lite"/>
    </source>
</evidence>
<dbReference type="HOGENOM" id="CLU_018816_13_0_6"/>
<dbReference type="InterPro" id="IPR058792">
    <property type="entry name" value="Beta-barrel_RND_2"/>
</dbReference>
<dbReference type="STRING" id="754477.Q7C_2563"/>
<feature type="domain" description="CzcB N-terminal" evidence="5">
    <location>
        <begin position="39"/>
        <end position="130"/>
    </location>
</feature>
<dbReference type="InterPro" id="IPR058646">
    <property type="entry name" value="CzcB_N"/>
</dbReference>
<evidence type="ECO:0000259" key="6">
    <source>
        <dbReference type="Pfam" id="PF25975"/>
    </source>
</evidence>
<gene>
    <name evidence="7" type="ordered locus">Q7C_2563</name>
</gene>
<dbReference type="EMBL" id="CP003380">
    <property type="protein sequence ID" value="AFJ03684.1"/>
    <property type="molecule type" value="Genomic_DNA"/>
</dbReference>
<dbReference type="Pfam" id="PF25971">
    <property type="entry name" value="CzcB_N"/>
    <property type="match status" value="1"/>
</dbReference>
<evidence type="ECO:0000256" key="1">
    <source>
        <dbReference type="ARBA" id="ARBA00022448"/>
    </source>
</evidence>
<evidence type="ECO:0000259" key="5">
    <source>
        <dbReference type="Pfam" id="PF25971"/>
    </source>
</evidence>
<evidence type="ECO:0000256" key="3">
    <source>
        <dbReference type="SAM" id="SignalP"/>
    </source>
</evidence>
<reference evidence="7 8" key="1">
    <citation type="journal article" date="2012" name="J. Bacteriol.">
        <title>Complete genome sequences of Methylophaga sp. strain JAM1 and Methylophaga sp. strain JAM7.</title>
        <authorList>
            <person name="Villeneuve C."/>
            <person name="Martineau C."/>
            <person name="Mauffrey F."/>
            <person name="Villemur R."/>
        </authorList>
    </citation>
    <scope>NUCLEOTIDE SEQUENCE [LARGE SCALE GENOMIC DNA]</scope>
    <source>
        <strain evidence="7 8">JAM7</strain>
    </source>
</reference>
<keyword evidence="3" id="KW-0732">Signal</keyword>
<organism evidence="7 8">
    <name type="scientific">Methylophaga frappieri (strain ATCC BAA-2434 / DSM 25690 / JAM7)</name>
    <dbReference type="NCBI Taxonomy" id="754477"/>
    <lineage>
        <taxon>Bacteria</taxon>
        <taxon>Pseudomonadati</taxon>
        <taxon>Pseudomonadota</taxon>
        <taxon>Gammaproteobacteria</taxon>
        <taxon>Thiotrichales</taxon>
        <taxon>Piscirickettsiaceae</taxon>
        <taxon>Methylophaga</taxon>
    </lineage>
</organism>
<dbReference type="SUPFAM" id="SSF111369">
    <property type="entry name" value="HlyD-like secretion proteins"/>
    <property type="match status" value="1"/>
</dbReference>
<dbReference type="Pfam" id="PF25954">
    <property type="entry name" value="Beta-barrel_RND_2"/>
    <property type="match status" value="1"/>
</dbReference>
<dbReference type="Pfam" id="PF25975">
    <property type="entry name" value="CzcB_C"/>
    <property type="match status" value="1"/>
</dbReference>
<name>I1YL91_METFJ</name>
<dbReference type="Gene3D" id="2.40.420.20">
    <property type="match status" value="1"/>
</dbReference>
<feature type="signal peptide" evidence="3">
    <location>
        <begin position="1"/>
        <end position="18"/>
    </location>
</feature>
<sequence precursor="true">MKMLLFIFLLLSGQFVAAAEDHDHHDHKETESEEGPHQGHLLRSEELTLEMTIYEHGVAPEMRVYAYHDGQPVNPEDVTLSVILNRLGGEQEIIDFTPEQDYLLGGVVITEPHSYEVEVSATFDGEDFHWHYDNFEGRVVLTPRLIAASGIRTEIAEPQVLAITNSLYGVIAPAEDRQYRIFAPYPGIVETVYVNTGDNVKKGQKLVTVRNQQTLKSYDINSPASGQITKRNVQIGDHSAMANMMEISDLSQVWVDMSMFPKDIEQLRTGMSVVVKDLHGHEQALGKINYIAPVMTGGHIASARAVIDNKTGYWRPGMHVNAEVMVEEKPVALAVKKSAIQQFRDKPVVFIRVGDTFEVRMVEMGRRDETYVEITSGLTPQSTYVTDNSYLLRAEVLKAGATHAH</sequence>
<dbReference type="PATRIC" id="fig|754477.3.peg.2517"/>
<dbReference type="GO" id="GO:0046914">
    <property type="term" value="F:transition metal ion binding"/>
    <property type="evidence" value="ECO:0007669"/>
    <property type="project" value="TreeGrafter"/>
</dbReference>
<keyword evidence="8" id="KW-1185">Reference proteome</keyword>
<dbReference type="Gene3D" id="2.40.30.170">
    <property type="match status" value="1"/>
</dbReference>
<feature type="domain" description="CusB-like beta-barrel" evidence="4">
    <location>
        <begin position="252"/>
        <end position="324"/>
    </location>
</feature>
<dbReference type="GO" id="GO:0015679">
    <property type="term" value="P:plasma membrane copper ion transport"/>
    <property type="evidence" value="ECO:0007669"/>
    <property type="project" value="TreeGrafter"/>
</dbReference>
<dbReference type="AlphaFoldDB" id="I1YL91"/>
<feature type="region of interest" description="Disordered" evidence="2">
    <location>
        <begin position="21"/>
        <end position="40"/>
    </location>
</feature>
<proteinExistence type="predicted"/>
<dbReference type="eggNOG" id="COG0845">
    <property type="taxonomic scope" value="Bacteria"/>
</dbReference>
<keyword evidence="1" id="KW-0813">Transport</keyword>
<dbReference type="GO" id="GO:0030288">
    <property type="term" value="C:outer membrane-bounded periplasmic space"/>
    <property type="evidence" value="ECO:0007669"/>
    <property type="project" value="TreeGrafter"/>
</dbReference>
<dbReference type="KEGG" id="mec:Q7C_2563"/>
<dbReference type="PANTHER" id="PTHR30097">
    <property type="entry name" value="CATION EFFLUX SYSTEM PROTEIN CUSB"/>
    <property type="match status" value="1"/>
</dbReference>
<evidence type="ECO:0000313" key="7">
    <source>
        <dbReference type="EMBL" id="AFJ03684.1"/>
    </source>
</evidence>
<dbReference type="Gene3D" id="2.40.50.100">
    <property type="match status" value="1"/>
</dbReference>
<dbReference type="InterPro" id="IPR058649">
    <property type="entry name" value="CzcB_C"/>
</dbReference>
<evidence type="ECO:0000259" key="4">
    <source>
        <dbReference type="Pfam" id="PF25954"/>
    </source>
</evidence>
<dbReference type="PANTHER" id="PTHR30097:SF4">
    <property type="entry name" value="SLR6042 PROTEIN"/>
    <property type="match status" value="1"/>
</dbReference>
<dbReference type="OrthoDB" id="9768185at2"/>
<feature type="domain" description="CzcB-like C-terminal circularly permuted SH3-like" evidence="6">
    <location>
        <begin position="333"/>
        <end position="393"/>
    </location>
</feature>
<dbReference type="GO" id="GO:0060003">
    <property type="term" value="P:copper ion export"/>
    <property type="evidence" value="ECO:0007669"/>
    <property type="project" value="TreeGrafter"/>
</dbReference>
<evidence type="ECO:0000313" key="8">
    <source>
        <dbReference type="Proteomes" id="UP000009145"/>
    </source>
</evidence>
<protein>
    <submittedName>
        <fullName evidence="7">Putative Co/Zn/Cd efflux system membrane fusion protein</fullName>
    </submittedName>
</protein>